<dbReference type="InParanoid" id="A0A1B4XGH7"/>
<evidence type="ECO:0000313" key="4">
    <source>
        <dbReference type="Proteomes" id="UP000243180"/>
    </source>
</evidence>
<evidence type="ECO:0000256" key="2">
    <source>
        <dbReference type="SAM" id="SignalP"/>
    </source>
</evidence>
<feature type="signal peptide" evidence="2">
    <location>
        <begin position="1"/>
        <end position="25"/>
    </location>
</feature>
<protein>
    <recommendedName>
        <fullName evidence="5">PEP-CTERM protein-sorting domain-containing protein</fullName>
    </recommendedName>
</protein>
<dbReference type="NCBIfam" id="TIGR03370">
    <property type="entry name" value="VPLPA-CTERM"/>
    <property type="match status" value="1"/>
</dbReference>
<feature type="transmembrane region" description="Helical" evidence="1">
    <location>
        <begin position="247"/>
        <end position="269"/>
    </location>
</feature>
<dbReference type="EMBL" id="AP014879">
    <property type="protein sequence ID" value="BAV33877.1"/>
    <property type="molecule type" value="Genomic_DNA"/>
</dbReference>
<dbReference type="KEGG" id="slim:SCL_1572"/>
<keyword evidence="1" id="KW-1133">Transmembrane helix</keyword>
<dbReference type="InterPro" id="IPR022472">
    <property type="entry name" value="VPLPA-CTERM"/>
</dbReference>
<keyword evidence="4" id="KW-1185">Reference proteome</keyword>
<reference evidence="3 4" key="1">
    <citation type="submission" date="2015-05" db="EMBL/GenBank/DDBJ databases">
        <title>Complete genome sequence of a sulfur-oxidizing gammaproteobacterium strain HA5.</title>
        <authorList>
            <person name="Miura A."/>
            <person name="Kojima H."/>
            <person name="Fukui M."/>
        </authorList>
    </citation>
    <scope>NUCLEOTIDE SEQUENCE [LARGE SCALE GENOMIC DNA]</scope>
    <source>
        <strain evidence="3 4">HA5</strain>
    </source>
</reference>
<proteinExistence type="predicted"/>
<keyword evidence="2" id="KW-0732">Signal</keyword>
<organism evidence="3 4">
    <name type="scientific">Sulfuricaulis limicola</name>
    <dbReference type="NCBI Taxonomy" id="1620215"/>
    <lineage>
        <taxon>Bacteria</taxon>
        <taxon>Pseudomonadati</taxon>
        <taxon>Pseudomonadota</taxon>
        <taxon>Gammaproteobacteria</taxon>
        <taxon>Acidiferrobacterales</taxon>
        <taxon>Acidiferrobacteraceae</taxon>
        <taxon>Sulfuricaulis</taxon>
    </lineage>
</organism>
<accession>A0A1B4XGH7</accession>
<dbReference type="AlphaFoldDB" id="A0A1B4XGH7"/>
<dbReference type="Proteomes" id="UP000243180">
    <property type="component" value="Chromosome"/>
</dbReference>
<gene>
    <name evidence="3" type="ORF">SCL_1572</name>
</gene>
<evidence type="ECO:0000313" key="3">
    <source>
        <dbReference type="EMBL" id="BAV33877.1"/>
    </source>
</evidence>
<feature type="chain" id="PRO_5008572386" description="PEP-CTERM protein-sorting domain-containing protein" evidence="2">
    <location>
        <begin position="26"/>
        <end position="275"/>
    </location>
</feature>
<dbReference type="OrthoDB" id="5692983at2"/>
<name>A0A1B4XGH7_9GAMM</name>
<keyword evidence="1" id="KW-0812">Transmembrane</keyword>
<keyword evidence="1" id="KW-0472">Membrane</keyword>
<sequence>MNPMIKKSLIASSIVLAFGAPAAQAALVTNLYGAFDFSTDRANFTMLDAGGYTVGGTNDVAMTWDGNGYTSSSDYTGPGSGSNVTASSTTGFFGHTWTAHDIQVFTPGSYSFDVTLGGGAAETGFLNATVGAGQIGMHMLFDWNTAKNIDVFVVANPGSMFGPGIARSSNISGCDSTASATTQNCLWDGPGYVGGLATNKPAGSTVWMLASADGNADGVMGIPMPTGGPFQNFNANFNANMTATPDAVIPVPAAVWLFGSGLLGLVGIARRKKKA</sequence>
<evidence type="ECO:0008006" key="5">
    <source>
        <dbReference type="Google" id="ProtNLM"/>
    </source>
</evidence>
<evidence type="ECO:0000256" key="1">
    <source>
        <dbReference type="SAM" id="Phobius"/>
    </source>
</evidence>